<evidence type="ECO:0000256" key="5">
    <source>
        <dbReference type="ARBA" id="ARBA00022989"/>
    </source>
</evidence>
<evidence type="ECO:0000313" key="10">
    <source>
        <dbReference type="Proteomes" id="UP000078397"/>
    </source>
</evidence>
<dbReference type="PANTHER" id="PTHR33281:SF19">
    <property type="entry name" value="VOLTAGE-DEPENDENT ANION CHANNEL-FORMING PROTEIN YNEE"/>
    <property type="match status" value="1"/>
</dbReference>
<dbReference type="Pfam" id="PF25539">
    <property type="entry name" value="Bestrophin_2"/>
    <property type="match status" value="1"/>
</dbReference>
<feature type="transmembrane region" description="Helical" evidence="8">
    <location>
        <begin position="309"/>
        <end position="330"/>
    </location>
</feature>
<dbReference type="GeneID" id="28855775"/>
<name>A0A179FIP0_METCM</name>
<evidence type="ECO:0000256" key="4">
    <source>
        <dbReference type="ARBA" id="ARBA00022692"/>
    </source>
</evidence>
<keyword evidence="7 8" id="KW-0472">Membrane</keyword>
<dbReference type="AlphaFoldDB" id="A0A179FIP0"/>
<reference evidence="9 10" key="1">
    <citation type="journal article" date="2016" name="PLoS Pathog.">
        <title>Biosynthesis of antibiotic leucinostatins in bio-control fungus Purpureocillium lilacinum and their inhibition on phytophthora revealed by genome mining.</title>
        <authorList>
            <person name="Wang G."/>
            <person name="Liu Z."/>
            <person name="Lin R."/>
            <person name="Li E."/>
            <person name="Mao Z."/>
            <person name="Ling J."/>
            <person name="Yang Y."/>
            <person name="Yin W.B."/>
            <person name="Xie B."/>
        </authorList>
    </citation>
    <scope>NUCLEOTIDE SEQUENCE [LARGE SCALE GENOMIC DNA]</scope>
    <source>
        <strain evidence="9">170</strain>
    </source>
</reference>
<dbReference type="PANTHER" id="PTHR33281">
    <property type="entry name" value="UPF0187 PROTEIN YNEE"/>
    <property type="match status" value="1"/>
</dbReference>
<dbReference type="OrthoDB" id="1368at2759"/>
<protein>
    <submittedName>
        <fullName evidence="9">Uncharacterized protein</fullName>
    </submittedName>
</protein>
<sequence length="450" mass="50258">MSSGFGIGLLNSTTNSSSQKLTADIELASMVEKNAKTAKARHEESSDPVSQLFHGPRDLTQHSRWPTFLRLRGSIMPYMIFPLIFVATWATAITLISRRVKSLGISGTLLTVLGFVVGLSLSFRNSTAYERYNEGRKYWSQLASVSQSLARLVWVHAGEREGHETEDLLAKITFCNMLVSLGFALKHRLRYEPFTHYEDLQPRTGHIPVIAHDAERKELAKPGTWERIGLFLGFPMAESNPRMLLKNPSRPLGNVPLEIHNSCSAYVRTIIDNGTLKTPGYHTTAMALLGQVNDILNGTERILNTPLPLAYSIAIAQITWVYILLLPFQLVDNLKWITVPATIFAAYIILGLALIGREIENPFGDDVNDLPLESFCEQIRQDIDIIMSQSSYSTEDLVQRDENAVLYPLSQHGYHALASKSPEEIRALLRAKLDMKHDYVNEGSGGSFTS</sequence>
<evidence type="ECO:0000256" key="8">
    <source>
        <dbReference type="SAM" id="Phobius"/>
    </source>
</evidence>
<keyword evidence="3" id="KW-1003">Cell membrane</keyword>
<organism evidence="9 10">
    <name type="scientific">Pochonia chlamydosporia 170</name>
    <dbReference type="NCBI Taxonomy" id="1380566"/>
    <lineage>
        <taxon>Eukaryota</taxon>
        <taxon>Fungi</taxon>
        <taxon>Dikarya</taxon>
        <taxon>Ascomycota</taxon>
        <taxon>Pezizomycotina</taxon>
        <taxon>Sordariomycetes</taxon>
        <taxon>Hypocreomycetidae</taxon>
        <taxon>Hypocreales</taxon>
        <taxon>Clavicipitaceae</taxon>
        <taxon>Pochonia</taxon>
    </lineage>
</organism>
<evidence type="ECO:0000256" key="1">
    <source>
        <dbReference type="ARBA" id="ARBA00004651"/>
    </source>
</evidence>
<gene>
    <name evidence="9" type="ORF">VFPPC_14010</name>
</gene>
<evidence type="ECO:0000256" key="3">
    <source>
        <dbReference type="ARBA" id="ARBA00022475"/>
    </source>
</evidence>
<dbReference type="KEGG" id="pchm:VFPPC_14010"/>
<keyword evidence="6" id="KW-0406">Ion transport</keyword>
<dbReference type="GO" id="GO:0005886">
    <property type="term" value="C:plasma membrane"/>
    <property type="evidence" value="ECO:0007669"/>
    <property type="project" value="UniProtKB-SubCell"/>
</dbReference>
<evidence type="ECO:0000256" key="6">
    <source>
        <dbReference type="ARBA" id="ARBA00023065"/>
    </source>
</evidence>
<evidence type="ECO:0000256" key="7">
    <source>
        <dbReference type="ARBA" id="ARBA00023136"/>
    </source>
</evidence>
<keyword evidence="2" id="KW-0813">Transport</keyword>
<evidence type="ECO:0000256" key="2">
    <source>
        <dbReference type="ARBA" id="ARBA00022448"/>
    </source>
</evidence>
<keyword evidence="5 8" id="KW-1133">Transmembrane helix</keyword>
<comment type="caution">
    <text evidence="9">The sequence shown here is derived from an EMBL/GenBank/DDBJ whole genome shotgun (WGS) entry which is preliminary data.</text>
</comment>
<proteinExistence type="predicted"/>
<dbReference type="RefSeq" id="XP_018142474.1">
    <property type="nucleotide sequence ID" value="XM_018291781.1"/>
</dbReference>
<comment type="subcellular location">
    <subcellularLocation>
        <location evidence="1">Cell membrane</location>
        <topology evidence="1">Multi-pass membrane protein</topology>
    </subcellularLocation>
</comment>
<dbReference type="GO" id="GO:0005254">
    <property type="term" value="F:chloride channel activity"/>
    <property type="evidence" value="ECO:0007669"/>
    <property type="project" value="InterPro"/>
</dbReference>
<dbReference type="Proteomes" id="UP000078397">
    <property type="component" value="Unassembled WGS sequence"/>
</dbReference>
<feature type="transmembrane region" description="Helical" evidence="8">
    <location>
        <begin position="75"/>
        <end position="96"/>
    </location>
</feature>
<dbReference type="EMBL" id="LSBJ02000005">
    <property type="protein sequence ID" value="OAQ65160.1"/>
    <property type="molecule type" value="Genomic_DNA"/>
</dbReference>
<dbReference type="InterPro" id="IPR044669">
    <property type="entry name" value="YneE/VCCN1/2-like"/>
</dbReference>
<dbReference type="STRING" id="1380566.A0A179FIP0"/>
<keyword evidence="4 8" id="KW-0812">Transmembrane</keyword>
<feature type="transmembrane region" description="Helical" evidence="8">
    <location>
        <begin position="103"/>
        <end position="123"/>
    </location>
</feature>
<feature type="transmembrane region" description="Helical" evidence="8">
    <location>
        <begin position="336"/>
        <end position="355"/>
    </location>
</feature>
<keyword evidence="10" id="KW-1185">Reference proteome</keyword>
<evidence type="ECO:0000313" key="9">
    <source>
        <dbReference type="EMBL" id="OAQ65160.1"/>
    </source>
</evidence>
<accession>A0A179FIP0</accession>